<evidence type="ECO:0008006" key="9">
    <source>
        <dbReference type="Google" id="ProtNLM"/>
    </source>
</evidence>
<dbReference type="EMBL" id="CDQK01000001">
    <property type="protein sequence ID" value="CEP20474.1"/>
    <property type="molecule type" value="Genomic_DNA"/>
</dbReference>
<evidence type="ECO:0000313" key="8">
    <source>
        <dbReference type="Proteomes" id="UP000038830"/>
    </source>
</evidence>
<dbReference type="PANTHER" id="PTHR46283">
    <property type="entry name" value="E3 UBIQUITIN-PROTEIN LIGASE MARCH5"/>
    <property type="match status" value="1"/>
</dbReference>
<dbReference type="Proteomes" id="UP000038830">
    <property type="component" value="Unassembled WGS sequence"/>
</dbReference>
<organism evidence="7 8">
    <name type="scientific">Cyberlindnera jadinii (strain ATCC 18201 / CBS 1600 / BCRC 20928 / JCM 3617 / NBRC 0987 / NRRL Y-1542)</name>
    <name type="common">Torula yeast</name>
    <name type="synonym">Candida utilis</name>
    <dbReference type="NCBI Taxonomy" id="983966"/>
    <lineage>
        <taxon>Eukaryota</taxon>
        <taxon>Fungi</taxon>
        <taxon>Dikarya</taxon>
        <taxon>Ascomycota</taxon>
        <taxon>Saccharomycotina</taxon>
        <taxon>Saccharomycetes</taxon>
        <taxon>Phaffomycetales</taxon>
        <taxon>Phaffomycetaceae</taxon>
        <taxon>Cyberlindnera</taxon>
    </lineage>
</organism>
<feature type="transmembrane region" description="Helical" evidence="6">
    <location>
        <begin position="370"/>
        <end position="391"/>
    </location>
</feature>
<gene>
    <name evidence="7" type="ORF">BN1211_0353</name>
</gene>
<name>A0A0H5CAD9_CYBJN</name>
<reference evidence="8" key="1">
    <citation type="journal article" date="2015" name="J. Biotechnol.">
        <title>The structure of the Cyberlindnera jadinii genome and its relation to Candida utilis analyzed by the occurrence of single nucleotide polymorphisms.</title>
        <authorList>
            <person name="Rupp O."/>
            <person name="Brinkrolf K."/>
            <person name="Buerth C."/>
            <person name="Kunigo M."/>
            <person name="Schneider J."/>
            <person name="Jaenicke S."/>
            <person name="Goesmann A."/>
            <person name="Puehler A."/>
            <person name="Jaeger K.-E."/>
            <person name="Ernst J.F."/>
        </authorList>
    </citation>
    <scope>NUCLEOTIDE SEQUENCE [LARGE SCALE GENOMIC DNA]</scope>
    <source>
        <strain evidence="8">ATCC 18201 / CBS 1600 / BCRC 20928 / JCM 3617 / NBRC 0987 / NRRL Y-1542</strain>
    </source>
</reference>
<sequence>MESNDDRCWICLGGDGDWPPLASPGDSKKLIQICSCSLRVHKTCLLNYVKERELEIGKERNPFNLPCMSYFQGKRKPGGVEVLSVRPRPGTMLLADEEILCPQCGSPVTLVAKTPSQLLSKSNLVRSYARDIFSKAVYGGLVCGAAFSSSTAVLTMSTCAGVALWSAIAPTPTLMKILEIPFKHVGNTIVSTATELTSSQLSVFATFPAYLYTFISETNPVLDTFHILCLTALGVPHLNAAGYLSPKYYPQLFSGAYFIYKWIYKFTLNKAYYKMVRKAVPHFFLSLLEEFHQGEEEFVEEETRICEIKQRIFDVMSELPWYKRIWCYVFPPYTAAERRIVNAHTKRVNNYCLCVDFTNAFHERIPMFRILNVVLWPLSGAVVGACLAKVVPMNALSHVIETPEDIVYALNIVGMGIVGIANDLWGVYNAKLKYHMTFDMDILDTTLEGASTEQVAFYETSPGCSLRTVVANYMARAHGDTVSNDPFEPVLDTLDDVPRYRARSVSATSRHDSDSHSTGSGDQLDRGSDNTLDNSPGNLRVRLGDLIDDLTRNVDIETLHSILNLPPYDLGSLDL</sequence>
<keyword evidence="3 6" id="KW-1133">Transmembrane helix</keyword>
<dbReference type="GO" id="GO:0016020">
    <property type="term" value="C:membrane"/>
    <property type="evidence" value="ECO:0007669"/>
    <property type="project" value="UniProtKB-SubCell"/>
</dbReference>
<dbReference type="AlphaFoldDB" id="A0A0H5CAD9"/>
<evidence type="ECO:0000256" key="5">
    <source>
        <dbReference type="SAM" id="MobiDB-lite"/>
    </source>
</evidence>
<evidence type="ECO:0000256" key="2">
    <source>
        <dbReference type="ARBA" id="ARBA00022692"/>
    </source>
</evidence>
<evidence type="ECO:0000256" key="3">
    <source>
        <dbReference type="ARBA" id="ARBA00022989"/>
    </source>
</evidence>
<evidence type="ECO:0000256" key="6">
    <source>
        <dbReference type="SAM" id="Phobius"/>
    </source>
</evidence>
<dbReference type="InterPro" id="IPR013083">
    <property type="entry name" value="Znf_RING/FYVE/PHD"/>
</dbReference>
<feature type="transmembrane region" description="Helical" evidence="6">
    <location>
        <begin position="406"/>
        <end position="428"/>
    </location>
</feature>
<proteinExistence type="predicted"/>
<evidence type="ECO:0000256" key="4">
    <source>
        <dbReference type="ARBA" id="ARBA00023136"/>
    </source>
</evidence>
<comment type="subcellular location">
    <subcellularLocation>
        <location evidence="1">Membrane</location>
        <topology evidence="1">Multi-pass membrane protein</topology>
    </subcellularLocation>
</comment>
<evidence type="ECO:0000256" key="1">
    <source>
        <dbReference type="ARBA" id="ARBA00004141"/>
    </source>
</evidence>
<keyword evidence="2 6" id="KW-0812">Transmembrane</keyword>
<keyword evidence="4 6" id="KW-0472">Membrane</keyword>
<accession>A0A0H5CAD9</accession>
<dbReference type="Gene3D" id="3.30.40.10">
    <property type="entry name" value="Zinc/RING finger domain, C3HC4 (zinc finger)"/>
    <property type="match status" value="1"/>
</dbReference>
<evidence type="ECO:0000313" key="7">
    <source>
        <dbReference type="EMBL" id="CEP20474.1"/>
    </source>
</evidence>
<feature type="region of interest" description="Disordered" evidence="5">
    <location>
        <begin position="503"/>
        <end position="538"/>
    </location>
</feature>
<protein>
    <recommendedName>
        <fullName evidence="9">RING-CH-type domain-containing protein</fullName>
    </recommendedName>
</protein>